<dbReference type="Gene3D" id="2.150.10.10">
    <property type="entry name" value="Serralysin-like metalloprotease, C-terminal"/>
    <property type="match status" value="6"/>
</dbReference>
<feature type="compositionally biased region" description="Acidic residues" evidence="8">
    <location>
        <begin position="54"/>
        <end position="73"/>
    </location>
</feature>
<protein>
    <submittedName>
        <fullName evidence="10">Hemolysin, chromosomal</fullName>
    </submittedName>
</protein>
<evidence type="ECO:0000256" key="1">
    <source>
        <dbReference type="ARBA" id="ARBA00004370"/>
    </source>
</evidence>
<feature type="chain" id="PRO_5006062549" evidence="9">
    <location>
        <begin position="22"/>
        <end position="1248"/>
    </location>
</feature>
<accession>A0A0P1FFB0</accession>
<dbReference type="InterPro" id="IPR011049">
    <property type="entry name" value="Serralysin-like_metalloprot_C"/>
</dbReference>
<dbReference type="InterPro" id="IPR050557">
    <property type="entry name" value="RTX_toxin/Mannuronan_C5-epim"/>
</dbReference>
<dbReference type="GO" id="GO:0005509">
    <property type="term" value="F:calcium ion binding"/>
    <property type="evidence" value="ECO:0007669"/>
    <property type="project" value="InterPro"/>
</dbReference>
<evidence type="ECO:0000256" key="2">
    <source>
        <dbReference type="ARBA" id="ARBA00004613"/>
    </source>
</evidence>
<dbReference type="Pfam" id="PF00353">
    <property type="entry name" value="HemolysinCabind"/>
    <property type="match status" value="8"/>
</dbReference>
<dbReference type="PROSITE" id="PS00330">
    <property type="entry name" value="HEMOLYSIN_CALCIUM"/>
    <property type="match status" value="2"/>
</dbReference>
<dbReference type="SUPFAM" id="SSF51445">
    <property type="entry name" value="(Trans)glycosidases"/>
    <property type="match status" value="1"/>
</dbReference>
<keyword evidence="6" id="KW-0843">Virulence</keyword>
<evidence type="ECO:0000256" key="9">
    <source>
        <dbReference type="SAM" id="SignalP"/>
    </source>
</evidence>
<proteinExistence type="predicted"/>
<evidence type="ECO:0000256" key="8">
    <source>
        <dbReference type="SAM" id="MobiDB-lite"/>
    </source>
</evidence>
<evidence type="ECO:0000256" key="4">
    <source>
        <dbReference type="ARBA" id="ARBA00022656"/>
    </source>
</evidence>
<keyword evidence="5" id="KW-0677">Repeat</keyword>
<dbReference type="RefSeq" id="WP_058240576.1">
    <property type="nucleotide sequence ID" value="NZ_CYPW01000027.1"/>
</dbReference>
<keyword evidence="11" id="KW-1185">Reference proteome</keyword>
<dbReference type="InterPro" id="IPR001343">
    <property type="entry name" value="Hemolysn_Ca-bd"/>
</dbReference>
<feature type="signal peptide" evidence="9">
    <location>
        <begin position="1"/>
        <end position="21"/>
    </location>
</feature>
<dbReference type="STRING" id="321267.SHM7688_02870"/>
<comment type="subcellular location">
    <subcellularLocation>
        <location evidence="1">Membrane</location>
    </subcellularLocation>
    <subcellularLocation>
        <location evidence="2">Secreted</location>
    </subcellularLocation>
</comment>
<evidence type="ECO:0000256" key="7">
    <source>
        <dbReference type="ARBA" id="ARBA00023136"/>
    </source>
</evidence>
<feature type="compositionally biased region" description="Basic and acidic residues" evidence="8">
    <location>
        <begin position="1076"/>
        <end position="1088"/>
    </location>
</feature>
<dbReference type="EMBL" id="CYPW01000027">
    <property type="protein sequence ID" value="CUH53416.1"/>
    <property type="molecule type" value="Genomic_DNA"/>
</dbReference>
<dbReference type="PANTHER" id="PTHR38340">
    <property type="entry name" value="S-LAYER PROTEIN"/>
    <property type="match status" value="1"/>
</dbReference>
<reference evidence="10 11" key="1">
    <citation type="submission" date="2015-09" db="EMBL/GenBank/DDBJ databases">
        <authorList>
            <consortium name="Swine Surveillance"/>
        </authorList>
    </citation>
    <scope>NUCLEOTIDE SEQUENCE [LARGE SCALE GENOMIC DNA]</scope>
    <source>
        <strain evidence="10 11">CECT 7688</strain>
    </source>
</reference>
<feature type="compositionally biased region" description="Low complexity" evidence="8">
    <location>
        <begin position="1032"/>
        <end position="1041"/>
    </location>
</feature>
<dbReference type="Gene3D" id="3.20.20.80">
    <property type="entry name" value="Glycosidases"/>
    <property type="match status" value="1"/>
</dbReference>
<keyword evidence="7" id="KW-0472">Membrane</keyword>
<keyword evidence="9" id="KW-0732">Signal</keyword>
<sequence length="1248" mass="132284">MLTILLPLLASLAIVGVIVDASDSGSDDETSGDETPTPDPTDEDVGDQPSPGDETPDPDDETPGDGDPVDPDEPAPVAGEEIVGDDDDNQLTGTVNDDTISGGGGNDLIDADDGNDLLNGDAGADTVFGRHGTDVVNGGSGDDLLKGGRGNDFVFGGEGDDRLIGSPGDDVLTAGSGSDYLRGDQGDDILIALDDLALDQASDTLIGGTGTDRLIGDDGDLMQGGEGATRFEVVVGGAPVRITDFELFHPPGGELSSDLLTLLDEDGEILSRAEVLANGGELEDAADGSGVNVLYDGRVVAVIEGYIADDFRAASNWMGNFSTELTGRFEGDDVLTGDTEGAVLDDYLAGGNGDDTLTGGGGQDLLQGDAGNDVLDTTDHAAVAEGAESQPDLAVGGEGDDRFIADDGDIIGGQEGLDSYEVYVPTEDDDRAVEIFTYQFSNSEGQVEILTLLGADGTALSAQEVADNLVVYQHENGTDAILEYDGRMAVIVHGMSADILQQTELWIGNLDPDPTVPVDPDQGSDDATEITMALRSVQGTGQVVSQQMFGANTVYSVNTDAGVPLENYVEGVRALEVENFRFPAGQGDSLDGENEGVDWLNVIELVENEDGERVLREEVVNALDAAIAAHDTGSDVKVTMVIATKLYSLEEYEALYDDIARFAEIMVTDYADQIEAIEIGNEYWAIGETNYGQKADIAARALAEGMARAGVEEDDQPSIIVQMATPNEGSEFHTSVDDRPFGERRDDANQQIIDQLSAEARAAIDGVVEHYYYRRDYDVFTGDGNEQGFIPNDYEIWEENFDKELDLHITEWNIRTTNLDQNGIRAAGILPEMMEYMVSWGTDAAHGWPVVHNTTSHLAGTRADMPVLNEDGWVVNSVRGAVFDVMSSELVGTELMETEFSNDDGRMEVQVYQSDDKIVVQVASRTDELVELDLDITALVDGFDSAKGVVVGYDRSASSSDGVYQKGGELFQAEQTIINGEPYYFNEHDTRATVTNIDVNSGDLTLRLNPYEMTQMVFEFTENTPPPPPIGETPETVGTEGADQLTTGEGNDSIRGLGGDDVIESNGGFDTIRGGEGNDRVEAGRGDDTLFGDAGDDVLYGNGGEDSLKAGDGNDTLSGNQGNDTLLGNGGNDDLRGGDDNDTLNGGQGADTLRGGADLDTLTGWSGSDTFAFELDDMASGDIITDFEPGRDVISLEYDDIQSMDDLRISEVAQGIVIIVGDHGGVLLQGELTLAQVADPRNFLFPGG</sequence>
<dbReference type="Proteomes" id="UP000054823">
    <property type="component" value="Unassembled WGS sequence"/>
</dbReference>
<dbReference type="GO" id="GO:0005576">
    <property type="term" value="C:extracellular region"/>
    <property type="evidence" value="ECO:0007669"/>
    <property type="project" value="UniProtKB-SubCell"/>
</dbReference>
<evidence type="ECO:0000256" key="3">
    <source>
        <dbReference type="ARBA" id="ARBA00022525"/>
    </source>
</evidence>
<dbReference type="PRINTS" id="PR01488">
    <property type="entry name" value="RTXTOXINA"/>
</dbReference>
<feature type="region of interest" description="Disordered" evidence="8">
    <location>
        <begin position="127"/>
        <end position="147"/>
    </location>
</feature>
<name>A0A0P1FFB0_9RHOB</name>
<evidence type="ECO:0000256" key="5">
    <source>
        <dbReference type="ARBA" id="ARBA00022737"/>
    </source>
</evidence>
<dbReference type="GO" id="GO:0090729">
    <property type="term" value="F:toxin activity"/>
    <property type="evidence" value="ECO:0007669"/>
    <property type="project" value="UniProtKB-KW"/>
</dbReference>
<organism evidence="10 11">
    <name type="scientific">Shimia marina</name>
    <dbReference type="NCBI Taxonomy" id="321267"/>
    <lineage>
        <taxon>Bacteria</taxon>
        <taxon>Pseudomonadati</taxon>
        <taxon>Pseudomonadota</taxon>
        <taxon>Alphaproteobacteria</taxon>
        <taxon>Rhodobacterales</taxon>
        <taxon>Roseobacteraceae</taxon>
    </lineage>
</organism>
<dbReference type="OrthoDB" id="5242885at2"/>
<dbReference type="InterPro" id="IPR003995">
    <property type="entry name" value="RTX_toxin_determinant-A"/>
</dbReference>
<evidence type="ECO:0000256" key="6">
    <source>
        <dbReference type="ARBA" id="ARBA00023026"/>
    </source>
</evidence>
<evidence type="ECO:0000313" key="10">
    <source>
        <dbReference type="EMBL" id="CUH53416.1"/>
    </source>
</evidence>
<dbReference type="InterPro" id="IPR018511">
    <property type="entry name" value="Hemolysin-typ_Ca-bd_CS"/>
</dbReference>
<keyword evidence="3" id="KW-0964">Secreted</keyword>
<dbReference type="AlphaFoldDB" id="A0A0P1FFB0"/>
<dbReference type="SUPFAM" id="SSF51120">
    <property type="entry name" value="beta-Roll"/>
    <property type="match status" value="3"/>
</dbReference>
<evidence type="ECO:0000313" key="11">
    <source>
        <dbReference type="Proteomes" id="UP000054823"/>
    </source>
</evidence>
<dbReference type="PANTHER" id="PTHR38340:SF1">
    <property type="entry name" value="S-LAYER PROTEIN"/>
    <property type="match status" value="1"/>
</dbReference>
<keyword evidence="4" id="KW-0800">Toxin</keyword>
<feature type="region of interest" description="Disordered" evidence="8">
    <location>
        <begin position="22"/>
        <end position="112"/>
    </location>
</feature>
<dbReference type="PRINTS" id="PR00313">
    <property type="entry name" value="CABNDNGRPT"/>
</dbReference>
<gene>
    <name evidence="10" type="primary">hlyA_2</name>
    <name evidence="10" type="ORF">SHM7688_02870</name>
</gene>
<feature type="compositionally biased region" description="Polar residues" evidence="8">
    <location>
        <begin position="90"/>
        <end position="99"/>
    </location>
</feature>
<dbReference type="InterPro" id="IPR017853">
    <property type="entry name" value="GH"/>
</dbReference>
<feature type="region of interest" description="Disordered" evidence="8">
    <location>
        <begin position="1022"/>
        <end position="1155"/>
    </location>
</feature>
<dbReference type="GO" id="GO:0016020">
    <property type="term" value="C:membrane"/>
    <property type="evidence" value="ECO:0007669"/>
    <property type="project" value="UniProtKB-SubCell"/>
</dbReference>